<comment type="caution">
    <text evidence="4">The sequence shown here is derived from an EMBL/GenBank/DDBJ whole genome shotgun (WGS) entry which is preliminary data.</text>
</comment>
<dbReference type="Proteomes" id="UP000284431">
    <property type="component" value="Unassembled WGS sequence"/>
</dbReference>
<dbReference type="Proteomes" id="UP000491168">
    <property type="component" value="Unassembled WGS sequence"/>
</dbReference>
<evidence type="ECO:0000256" key="1">
    <source>
        <dbReference type="ARBA" id="ARBA00022676"/>
    </source>
</evidence>
<dbReference type="PANTHER" id="PTHR11927">
    <property type="entry name" value="GALACTOSIDE 2-L-FUCOSYLTRANSFERASE"/>
    <property type="match status" value="1"/>
</dbReference>
<dbReference type="GO" id="GO:0005975">
    <property type="term" value="P:carbohydrate metabolic process"/>
    <property type="evidence" value="ECO:0007669"/>
    <property type="project" value="InterPro"/>
</dbReference>
<evidence type="ECO:0000313" key="5">
    <source>
        <dbReference type="EMBL" id="RHD41814.1"/>
    </source>
</evidence>
<dbReference type="RefSeq" id="WP_122134925.1">
    <property type="nucleotide sequence ID" value="NZ_CAXYLJ010000034.1"/>
</dbReference>
<protein>
    <submittedName>
        <fullName evidence="4">Alpha-1,2-fucosyltransferase</fullName>
    </submittedName>
</protein>
<evidence type="ECO:0000256" key="2">
    <source>
        <dbReference type="ARBA" id="ARBA00022679"/>
    </source>
</evidence>
<evidence type="ECO:0000313" key="4">
    <source>
        <dbReference type="EMBL" id="RGY21894.1"/>
    </source>
</evidence>
<gene>
    <name evidence="5" type="ORF">DW794_20985</name>
    <name evidence="4" type="ORF">DXA49_20500</name>
    <name evidence="3" type="ORF">F2Y35_13495</name>
</gene>
<accession>A0A413IV00</accession>
<evidence type="ECO:0000313" key="7">
    <source>
        <dbReference type="Proteomes" id="UP000284689"/>
    </source>
</evidence>
<keyword evidence="1 4" id="KW-0328">Glycosyltransferase</keyword>
<sequence length="364" mass="43466">MKLFFVTTGGGLGNQIMSYALWLYLKKSGYRTVFYLRKNHLERIFDIKDSLIKKNYLDFFIYIIKLWGSCTRFFYRLFHKVKDVEYSSLLGINVIDYPEWGDYKFIDEILAELKKKLSFPEDNNENNRRIINMMQRSDSVSIHVRRGDYQNSVHWRIILGDICDKEYYEKAVEKAYSFLPKPVFFVFSDDIEWVKSNLYLNDPVFIDWNKGEDAFRDIQLMSYCKMNIIANSTFSLCASWLNINIEPIRIVPSKWLNSNSDNLLCKYIPSDWIVVDNRKPIISIISNSSLSKDTIRNILKQRFSDFELILNNNETIEFWDNRLKTGEINGKYVYNYSLNDSLKFRNRNYLWNWLSKIYVNELYG</sequence>
<organism evidence="4 6">
    <name type="scientific">Bacteroides caccae</name>
    <dbReference type="NCBI Taxonomy" id="47678"/>
    <lineage>
        <taxon>Bacteria</taxon>
        <taxon>Pseudomonadati</taxon>
        <taxon>Bacteroidota</taxon>
        <taxon>Bacteroidia</taxon>
        <taxon>Bacteroidales</taxon>
        <taxon>Bacteroidaceae</taxon>
        <taxon>Bacteroides</taxon>
    </lineage>
</organism>
<proteinExistence type="predicted"/>
<reference evidence="6 7" key="1">
    <citation type="submission" date="2018-08" db="EMBL/GenBank/DDBJ databases">
        <title>A genome reference for cultivated species of the human gut microbiota.</title>
        <authorList>
            <person name="Zou Y."/>
            <person name="Xue W."/>
            <person name="Luo G."/>
        </authorList>
    </citation>
    <scope>NUCLEOTIDE SEQUENCE [LARGE SCALE GENOMIC DNA]</scope>
    <source>
        <strain evidence="5 7">AM31-16AC</strain>
        <strain evidence="4 6">OF02-6LB</strain>
    </source>
</reference>
<dbReference type="EMBL" id="QSJD01000055">
    <property type="protein sequence ID" value="RHD41814.1"/>
    <property type="molecule type" value="Genomic_DNA"/>
</dbReference>
<reference evidence="3 8" key="2">
    <citation type="journal article" date="2019" name="Nat. Med.">
        <title>A library of human gut bacterial isolates paired with longitudinal multiomics data enables mechanistic microbiome research.</title>
        <authorList>
            <person name="Poyet M."/>
            <person name="Groussin M."/>
            <person name="Gibbons S.M."/>
            <person name="Avila-Pacheco J."/>
            <person name="Jiang X."/>
            <person name="Kearney S.M."/>
            <person name="Perrotta A.R."/>
            <person name="Berdy B."/>
            <person name="Zhao S."/>
            <person name="Lieberman T.D."/>
            <person name="Swanson P.K."/>
            <person name="Smith M."/>
            <person name="Roesemann S."/>
            <person name="Alexander J.E."/>
            <person name="Rich S.A."/>
            <person name="Livny J."/>
            <person name="Vlamakis H."/>
            <person name="Clish C."/>
            <person name="Bullock K."/>
            <person name="Deik A."/>
            <person name="Scott J."/>
            <person name="Pierce K.A."/>
            <person name="Xavier R.J."/>
            <person name="Alm E.J."/>
        </authorList>
    </citation>
    <scope>NUCLEOTIDE SEQUENCE [LARGE SCALE GENOMIC DNA]</scope>
    <source>
        <strain evidence="3 8">BIOML-A21</strain>
    </source>
</reference>
<evidence type="ECO:0000313" key="8">
    <source>
        <dbReference type="Proteomes" id="UP000491168"/>
    </source>
</evidence>
<dbReference type="InterPro" id="IPR002516">
    <property type="entry name" value="Glyco_trans_11"/>
</dbReference>
<evidence type="ECO:0000313" key="6">
    <source>
        <dbReference type="Proteomes" id="UP000284431"/>
    </source>
</evidence>
<dbReference type="EMBL" id="QSCS01000046">
    <property type="protein sequence ID" value="RGY21894.1"/>
    <property type="molecule type" value="Genomic_DNA"/>
</dbReference>
<dbReference type="EMBL" id="VVYF01000012">
    <property type="protein sequence ID" value="KAA5491042.1"/>
    <property type="molecule type" value="Genomic_DNA"/>
</dbReference>
<dbReference type="Pfam" id="PF01531">
    <property type="entry name" value="Glyco_transf_11"/>
    <property type="match status" value="1"/>
</dbReference>
<dbReference type="Gene3D" id="3.40.50.11350">
    <property type="match status" value="1"/>
</dbReference>
<dbReference type="GO" id="GO:0016020">
    <property type="term" value="C:membrane"/>
    <property type="evidence" value="ECO:0007669"/>
    <property type="project" value="InterPro"/>
</dbReference>
<keyword evidence="2 4" id="KW-0808">Transferase</keyword>
<evidence type="ECO:0000313" key="3">
    <source>
        <dbReference type="EMBL" id="KAA5491042.1"/>
    </source>
</evidence>
<dbReference type="GO" id="GO:0008107">
    <property type="term" value="F:galactoside 2-alpha-L-fucosyltransferase activity"/>
    <property type="evidence" value="ECO:0007669"/>
    <property type="project" value="InterPro"/>
</dbReference>
<dbReference type="PANTHER" id="PTHR11927:SF9">
    <property type="entry name" value="L-FUCOSYLTRANSFERASE"/>
    <property type="match status" value="1"/>
</dbReference>
<dbReference type="AlphaFoldDB" id="A0A413IV00"/>
<dbReference type="Proteomes" id="UP000284689">
    <property type="component" value="Unassembled WGS sequence"/>
</dbReference>
<dbReference type="CDD" id="cd11301">
    <property type="entry name" value="Fut1_Fut2_like"/>
    <property type="match status" value="1"/>
</dbReference>
<name>A0A413IV00_9BACE</name>